<evidence type="ECO:0000313" key="4">
    <source>
        <dbReference type="Proteomes" id="UP000092460"/>
    </source>
</evidence>
<dbReference type="STRING" id="67801.A0A1B0BL94"/>
<feature type="coiled-coil region" evidence="1">
    <location>
        <begin position="185"/>
        <end position="219"/>
    </location>
</feature>
<dbReference type="PANTHER" id="PTHR31840">
    <property type="entry name" value="COILED-COIL DOMAIN-CONTAINING PROTEIN 97"/>
    <property type="match status" value="1"/>
</dbReference>
<evidence type="ECO:0000256" key="1">
    <source>
        <dbReference type="SAM" id="Coils"/>
    </source>
</evidence>
<dbReference type="EMBL" id="JXJN01016272">
    <property type="status" value="NOT_ANNOTATED_CDS"/>
    <property type="molecule type" value="Genomic_DNA"/>
</dbReference>
<proteinExistence type="predicted"/>
<dbReference type="AlphaFoldDB" id="A0A1B0BL94"/>
<dbReference type="Pfam" id="PF09747">
    <property type="entry name" value="CCD97-like_C"/>
    <property type="match status" value="1"/>
</dbReference>
<dbReference type="InterPro" id="IPR040233">
    <property type="entry name" value="CCD97-like_C"/>
</dbReference>
<dbReference type="VEuPathDB" id="VectorBase:GPPI033666"/>
<name>A0A1B0BL94_9MUSC</name>
<protein>
    <recommendedName>
        <fullName evidence="2">CCD97-like C-terminal domain-containing protein</fullName>
    </recommendedName>
</protein>
<keyword evidence="1" id="KW-0175">Coiled coil</keyword>
<sequence>MSPSITKVDDENDQNATYEIYQNPRRSSNIPNEIIEIFEYLSTNSKIVFKSHQRKEPELLLNEKVKLAQDIYERNPQTFLLRFGTYLQEKHLQNFARLAVAQSDQELHHIVRDYQTKLKTREQDIKNRRYAALQKLIKEGEYFSEQEMMKRAPELYQELVGQYLSLAEIKERDSYDVRNTSFSGILIHTMECKELSEVLEKAKEQLENETETHDDFKIDDNTDGDQMDNFQVCQNQCDREDLSVPASYRQQWGNFDNESIACSSTRLPNMKKKTDSTFRNNGKSLNNLITAGERELLKQEFISLMHERFLTEQDEDFDYSTVDNNTQFDDLQQINQDKEDKYFAESDDDNNVDDVEAQTTDNEMFDITEDNARESEDELDIYMNHLSKHHSLQKQ</sequence>
<keyword evidence="4" id="KW-1185">Reference proteome</keyword>
<reference evidence="4" key="1">
    <citation type="submission" date="2015-01" db="EMBL/GenBank/DDBJ databases">
        <authorList>
            <person name="Aksoy S."/>
            <person name="Warren W."/>
            <person name="Wilson R.K."/>
        </authorList>
    </citation>
    <scope>NUCLEOTIDE SEQUENCE [LARGE SCALE GENOMIC DNA]</scope>
    <source>
        <strain evidence="4">IAEA</strain>
    </source>
</reference>
<dbReference type="PANTHER" id="PTHR31840:SF1">
    <property type="entry name" value="COILED-COIL DOMAIN-CONTAINING PROTEIN 97"/>
    <property type="match status" value="1"/>
</dbReference>
<accession>A0A1B0BL94</accession>
<reference evidence="3" key="2">
    <citation type="submission" date="2020-05" db="UniProtKB">
        <authorList>
            <consortium name="EnsemblMetazoa"/>
        </authorList>
    </citation>
    <scope>IDENTIFICATION</scope>
    <source>
        <strain evidence="3">IAEA</strain>
    </source>
</reference>
<dbReference type="InterPro" id="IPR018613">
    <property type="entry name" value="Ccdc97-like"/>
</dbReference>
<dbReference type="Proteomes" id="UP000092460">
    <property type="component" value="Unassembled WGS sequence"/>
</dbReference>
<feature type="domain" description="CCD97-like C-terminal" evidence="2">
    <location>
        <begin position="127"/>
        <end position="345"/>
    </location>
</feature>
<evidence type="ECO:0000259" key="2">
    <source>
        <dbReference type="Pfam" id="PF09747"/>
    </source>
</evidence>
<evidence type="ECO:0000313" key="3">
    <source>
        <dbReference type="EnsemblMetazoa" id="GPPI033666-PA"/>
    </source>
</evidence>
<organism evidence="3 4">
    <name type="scientific">Glossina palpalis gambiensis</name>
    <dbReference type="NCBI Taxonomy" id="67801"/>
    <lineage>
        <taxon>Eukaryota</taxon>
        <taxon>Metazoa</taxon>
        <taxon>Ecdysozoa</taxon>
        <taxon>Arthropoda</taxon>
        <taxon>Hexapoda</taxon>
        <taxon>Insecta</taxon>
        <taxon>Pterygota</taxon>
        <taxon>Neoptera</taxon>
        <taxon>Endopterygota</taxon>
        <taxon>Diptera</taxon>
        <taxon>Brachycera</taxon>
        <taxon>Muscomorpha</taxon>
        <taxon>Hippoboscoidea</taxon>
        <taxon>Glossinidae</taxon>
        <taxon>Glossina</taxon>
    </lineage>
</organism>
<dbReference type="EnsemblMetazoa" id="GPPI033666-RA">
    <property type="protein sequence ID" value="GPPI033666-PA"/>
    <property type="gene ID" value="GPPI033666"/>
</dbReference>